<gene>
    <name evidence="1" type="ORF">IA54_020065</name>
</gene>
<evidence type="ECO:0000313" key="2">
    <source>
        <dbReference type="Proteomes" id="UP000050343"/>
    </source>
</evidence>
<organism evidence="1 2">
    <name type="scientific">Xanthomonas phaseoli pv. syngonii LMG 9055</name>
    <dbReference type="NCBI Taxonomy" id="1437878"/>
    <lineage>
        <taxon>Bacteria</taxon>
        <taxon>Pseudomonadati</taxon>
        <taxon>Pseudomonadota</taxon>
        <taxon>Gammaproteobacteria</taxon>
        <taxon>Lysobacterales</taxon>
        <taxon>Lysobacteraceae</taxon>
        <taxon>Xanthomonas</taxon>
    </lineage>
</organism>
<proteinExistence type="predicted"/>
<sequence>MPTRDAGSAARRAGGDCAWHAASRAGPLLWLGVPSGHVRRRFGAAGSTDAIGHPAACGG</sequence>
<comment type="caution">
    <text evidence="1">The sequence shown here is derived from an EMBL/GenBank/DDBJ whole genome shotgun (WGS) entry which is preliminary data.</text>
</comment>
<name>A0A1V9HJ93_9XANT</name>
<reference evidence="1 2" key="1">
    <citation type="journal article" date="2016" name="Plant Pathol.">
        <title>Genetic characterization of strains named as Xanthomonas axonopodis pv. dieffenbachiae leads to a taxonomic revision of the X. axonopodis species complex.</title>
        <authorList>
            <person name="Constantin E.C."/>
            <person name="Cleenwerck I."/>
            <person name="Maes M."/>
            <person name="Baeyen S."/>
            <person name="Van Malderghem C."/>
            <person name="De Vos P."/>
            <person name="Cottyn B."/>
        </authorList>
    </citation>
    <scope>NUCLEOTIDE SEQUENCE [LARGE SCALE GENOMIC DNA]</scope>
    <source>
        <strain evidence="2">LMG9055</strain>
    </source>
</reference>
<evidence type="ECO:0000313" key="1">
    <source>
        <dbReference type="EMBL" id="OQP82909.1"/>
    </source>
</evidence>
<dbReference type="EMBL" id="JPUO02000052">
    <property type="protein sequence ID" value="OQP82909.1"/>
    <property type="molecule type" value="Genomic_DNA"/>
</dbReference>
<accession>A0A1V9HJ93</accession>
<dbReference type="Proteomes" id="UP000050343">
    <property type="component" value="Unassembled WGS sequence"/>
</dbReference>
<protein>
    <submittedName>
        <fullName evidence="1">Uncharacterized protein</fullName>
    </submittedName>
</protein>
<dbReference type="AlphaFoldDB" id="A0A1V9HJ93"/>
<reference evidence="1 2" key="2">
    <citation type="journal article" date="2017" name="Plant Pathol.">
        <title>Pathogenicity and virulence gene content of Xanthomonas strains infecting Araceae, formerly known as Xanthomonas axonopodis pv. dieffenbachiae.</title>
        <authorList>
            <person name="Constantin E.C."/>
            <person name="Haegeman A."/>
            <person name="Van Vaerenbergh J."/>
            <person name="Baeyen S."/>
            <person name="Van Malderghem C."/>
            <person name="Maes M."/>
            <person name="Cottyn B."/>
        </authorList>
    </citation>
    <scope>NUCLEOTIDE SEQUENCE [LARGE SCALE GENOMIC DNA]</scope>
    <source>
        <strain evidence="2">LMG9055</strain>
    </source>
</reference>